<name>A0A9P3LG84_9APHY</name>
<reference evidence="1 2" key="1">
    <citation type="submission" date="2021-08" db="EMBL/GenBank/DDBJ databases">
        <title>Draft Genome Sequence of Phanerochaete sordida strain YK-624.</title>
        <authorList>
            <person name="Mori T."/>
            <person name="Dohra H."/>
            <person name="Suzuki T."/>
            <person name="Kawagishi H."/>
            <person name="Hirai H."/>
        </authorList>
    </citation>
    <scope>NUCLEOTIDE SEQUENCE [LARGE SCALE GENOMIC DNA]</scope>
    <source>
        <strain evidence="1 2">YK-624</strain>
    </source>
</reference>
<dbReference type="Proteomes" id="UP000703269">
    <property type="component" value="Unassembled WGS sequence"/>
</dbReference>
<comment type="caution">
    <text evidence="1">The sequence shown here is derived from an EMBL/GenBank/DDBJ whole genome shotgun (WGS) entry which is preliminary data.</text>
</comment>
<proteinExistence type="predicted"/>
<gene>
    <name evidence="1" type="ORF">PsYK624_089740</name>
</gene>
<organism evidence="1 2">
    <name type="scientific">Phanerochaete sordida</name>
    <dbReference type="NCBI Taxonomy" id="48140"/>
    <lineage>
        <taxon>Eukaryota</taxon>
        <taxon>Fungi</taxon>
        <taxon>Dikarya</taxon>
        <taxon>Basidiomycota</taxon>
        <taxon>Agaricomycotina</taxon>
        <taxon>Agaricomycetes</taxon>
        <taxon>Polyporales</taxon>
        <taxon>Phanerochaetaceae</taxon>
        <taxon>Phanerochaete</taxon>
    </lineage>
</organism>
<dbReference type="EMBL" id="BPQB01000028">
    <property type="protein sequence ID" value="GJE92817.1"/>
    <property type="molecule type" value="Genomic_DNA"/>
</dbReference>
<evidence type="ECO:0000313" key="2">
    <source>
        <dbReference type="Proteomes" id="UP000703269"/>
    </source>
</evidence>
<sequence length="89" mass="9975">MSTGRVTSSLLRSCVLARSDHWEAYHQVVDFILRHIRMQPYAASAGLAEPRQSAPVRVPAIGTWRHAFATSWRSASPSKMSRSAHSRRS</sequence>
<dbReference type="AlphaFoldDB" id="A0A9P3LG84"/>
<accession>A0A9P3LG84</accession>
<keyword evidence="2" id="KW-1185">Reference proteome</keyword>
<evidence type="ECO:0000313" key="1">
    <source>
        <dbReference type="EMBL" id="GJE92817.1"/>
    </source>
</evidence>
<protein>
    <submittedName>
        <fullName evidence="1">Uncharacterized protein</fullName>
    </submittedName>
</protein>